<organism evidence="2 3">
    <name type="scientific">Nitrosomonas ureae</name>
    <dbReference type="NCBI Taxonomy" id="44577"/>
    <lineage>
        <taxon>Bacteria</taxon>
        <taxon>Pseudomonadati</taxon>
        <taxon>Pseudomonadota</taxon>
        <taxon>Betaproteobacteria</taxon>
        <taxon>Nitrosomonadales</taxon>
        <taxon>Nitrosomonadaceae</taxon>
        <taxon>Nitrosomonas</taxon>
    </lineage>
</organism>
<proteinExistence type="predicted"/>
<evidence type="ECO:0000313" key="2">
    <source>
        <dbReference type="EMBL" id="SDU36636.1"/>
    </source>
</evidence>
<gene>
    <name evidence="2" type="ORF">SAMN05216406_1732</name>
</gene>
<name>A0A1H2HY66_9PROT</name>
<sequence length="468" mass="54907">MKPAIAHVSEFIFKLVNSIPWLFPNWLTERASYYSSDEFKKHENDNNLILTGSFLEGDFSWKAVGVVIRIDHQELELIHKWMKRKTPAGSYDPKRDSDSFSTKYTDLGRHRSLGWISFGNAKFFQNLAIIESIETICKSCYITFDRLPNGFTYLSLYFLLSSEATSRIHNTNLRDVESYFYFQSFNPFSKHFKVLILNRRNQVIKEHIKEILNTIFNDVRLATISILNTWNIKKDLDEIITVADFYRDSDAPYFKSFDDQKDQNVDIIDSRSNFVLFDRNDHFYDAKICNDSSESYCEVQNDEDIDVDVFFIKSQLKETFDKWDDFPNCGLTISDSHLFLSLLLDCHKQYKKIAENANSAILQYDDDLEVRYKVLFNSLIKLDALDENIIAVEKYISFGCIRKYQARVEMIIEHQKKIVQELRSSIDKRCKSGAAELQIKSIKFHRCYSRLFTILIFIQIFLAAFAIL</sequence>
<dbReference type="Proteomes" id="UP000182882">
    <property type="component" value="Unassembled WGS sequence"/>
</dbReference>
<evidence type="ECO:0000313" key="3">
    <source>
        <dbReference type="Proteomes" id="UP000182882"/>
    </source>
</evidence>
<keyword evidence="1" id="KW-0472">Membrane</keyword>
<dbReference type="RefSeq" id="WP_062559347.1">
    <property type="nucleotide sequence ID" value="NZ_CP013341.1"/>
</dbReference>
<feature type="transmembrane region" description="Helical" evidence="1">
    <location>
        <begin position="448"/>
        <end position="467"/>
    </location>
</feature>
<keyword evidence="3" id="KW-1185">Reference proteome</keyword>
<dbReference type="AlphaFoldDB" id="A0A1H2HY66"/>
<accession>A0A1H2HY66</accession>
<dbReference type="EMBL" id="FNLN01000073">
    <property type="protein sequence ID" value="SDU36636.1"/>
    <property type="molecule type" value="Genomic_DNA"/>
</dbReference>
<keyword evidence="1" id="KW-0812">Transmembrane</keyword>
<evidence type="ECO:0000256" key="1">
    <source>
        <dbReference type="SAM" id="Phobius"/>
    </source>
</evidence>
<dbReference type="KEGG" id="nur:ATY38_11020"/>
<reference evidence="3" key="1">
    <citation type="submission" date="2016-10" db="EMBL/GenBank/DDBJ databases">
        <authorList>
            <person name="Varghese N."/>
            <person name="Submissions S."/>
        </authorList>
    </citation>
    <scope>NUCLEOTIDE SEQUENCE [LARGE SCALE GENOMIC DNA]</scope>
    <source>
        <strain evidence="3">Nm10</strain>
    </source>
</reference>
<keyword evidence="1" id="KW-1133">Transmembrane helix</keyword>
<protein>
    <submittedName>
        <fullName evidence="2">Uncharacterized protein</fullName>
    </submittedName>
</protein>